<dbReference type="EMBL" id="WAGX01000004">
    <property type="protein sequence ID" value="KAB1439861.1"/>
    <property type="molecule type" value="Genomic_DNA"/>
</dbReference>
<accession>A0A7V7QMF7</accession>
<feature type="domain" description="Polymerase/histidinol phosphatase N-terminal" evidence="1">
    <location>
        <begin position="4"/>
        <end position="69"/>
    </location>
</feature>
<dbReference type="RefSeq" id="WP_151142823.1">
    <property type="nucleotide sequence ID" value="NZ_WAGX01000004.1"/>
</dbReference>
<dbReference type="SMART" id="SM00481">
    <property type="entry name" value="POLIIIAc"/>
    <property type="match status" value="1"/>
</dbReference>
<dbReference type="PANTHER" id="PTHR42924">
    <property type="entry name" value="EXONUCLEASE"/>
    <property type="match status" value="1"/>
</dbReference>
<dbReference type="InterPro" id="IPR016195">
    <property type="entry name" value="Pol/histidinol_Pase-like"/>
</dbReference>
<dbReference type="InterPro" id="IPR052018">
    <property type="entry name" value="PHP_domain"/>
</dbReference>
<keyword evidence="3" id="KW-1185">Reference proteome</keyword>
<dbReference type="Gene3D" id="1.10.150.650">
    <property type="match status" value="1"/>
</dbReference>
<dbReference type="Pfam" id="PF02811">
    <property type="entry name" value="PHP"/>
    <property type="match status" value="1"/>
</dbReference>
<dbReference type="Proteomes" id="UP000461768">
    <property type="component" value="Unassembled WGS sequence"/>
</dbReference>
<dbReference type="InterPro" id="IPR003141">
    <property type="entry name" value="Pol/His_phosphatase_N"/>
</dbReference>
<dbReference type="InterPro" id="IPR004013">
    <property type="entry name" value="PHP_dom"/>
</dbReference>
<evidence type="ECO:0000313" key="3">
    <source>
        <dbReference type="Proteomes" id="UP000461768"/>
    </source>
</evidence>
<evidence type="ECO:0000259" key="1">
    <source>
        <dbReference type="SMART" id="SM00481"/>
    </source>
</evidence>
<dbReference type="CDD" id="cd07438">
    <property type="entry name" value="PHP_HisPPase_AMP"/>
    <property type="match status" value="1"/>
</dbReference>
<comment type="caution">
    <text evidence="2">The sequence shown here is derived from an EMBL/GenBank/DDBJ whole genome shotgun (WGS) entry which is preliminary data.</text>
</comment>
<reference evidence="2 3" key="1">
    <citation type="submission" date="2019-09" db="EMBL/GenBank/DDBJ databases">
        <authorList>
            <person name="Valk L.C."/>
        </authorList>
    </citation>
    <scope>NUCLEOTIDE SEQUENCE [LARGE SCALE GENOMIC DNA]</scope>
    <source>
        <strain evidence="2">GalUA</strain>
    </source>
</reference>
<dbReference type="Gene3D" id="3.20.20.140">
    <property type="entry name" value="Metal-dependent hydrolases"/>
    <property type="match status" value="1"/>
</dbReference>
<dbReference type="AlphaFoldDB" id="A0A7V7QMF7"/>
<dbReference type="SUPFAM" id="SSF89550">
    <property type="entry name" value="PHP domain-like"/>
    <property type="match status" value="1"/>
</dbReference>
<dbReference type="PANTHER" id="PTHR42924:SF3">
    <property type="entry name" value="POLYMERASE_HISTIDINOL PHOSPHATASE N-TERMINAL DOMAIN-CONTAINING PROTEIN"/>
    <property type="match status" value="1"/>
</dbReference>
<evidence type="ECO:0000313" key="2">
    <source>
        <dbReference type="EMBL" id="KAB1439861.1"/>
    </source>
</evidence>
<protein>
    <submittedName>
        <fullName evidence="2">PHP domain-containing protein</fullName>
    </submittedName>
</protein>
<dbReference type="OrthoDB" id="9804333at2"/>
<dbReference type="GO" id="GO:0004534">
    <property type="term" value="F:5'-3' RNA exonuclease activity"/>
    <property type="evidence" value="ECO:0007669"/>
    <property type="project" value="TreeGrafter"/>
</dbReference>
<gene>
    <name evidence="2" type="ORF">F7O84_05605</name>
</gene>
<name>A0A7V7QMF7_9FIRM</name>
<reference evidence="2 3" key="2">
    <citation type="submission" date="2020-02" db="EMBL/GenBank/DDBJ databases">
        <title>Candidatus Galacturonibacter soehngenii shows hetero-acetogenic catabolism of galacturonic acid but lacks a canonical carbon monoxide dehydrogenase/acetyl-CoA synthase complex.</title>
        <authorList>
            <person name="Diender M."/>
            <person name="Stouten G.R."/>
            <person name="Petersen J.F."/>
            <person name="Nielsen P.H."/>
            <person name="Dueholm M.S."/>
            <person name="Pronk J.T."/>
            <person name="Van Loosdrecht M.C.M."/>
        </authorList>
    </citation>
    <scope>NUCLEOTIDE SEQUENCE [LARGE SCALE GENOMIC DNA]</scope>
    <source>
        <strain evidence="2">GalUA</strain>
    </source>
</reference>
<sequence length="278" mass="31034">MKYIDLHVHSNASDGTYAPSQLVEYALQKKLSAFALTDHDTISGIESAIQSSKNTFVTVIPGVELSTTYHSKDVHILGLFIDYTSEWLINQLNELNNLRSKRNVLMCELLSKEGFDISISKLHEKFGDTVITRAHFARYLLDKGYTTSMKEAFDKYIDKGGPCYVPKVKCTPKQAIDIIKKAGGVPILAHPLLYHFSNEELEELIIFLKNNGLEGIEAIYSLNEGKDEENMLGLAKKYNLKITGGSDFHGSNKPDIDLGVGKGNLRIPFSLLEQFTLS</sequence>
<organism evidence="2 3">
    <name type="scientific">Candidatus Galacturonatibacter soehngenii</name>
    <dbReference type="NCBI Taxonomy" id="2307010"/>
    <lineage>
        <taxon>Bacteria</taxon>
        <taxon>Bacillati</taxon>
        <taxon>Bacillota</taxon>
        <taxon>Clostridia</taxon>
        <taxon>Lachnospirales</taxon>
        <taxon>Lachnospiraceae</taxon>
        <taxon>Candidatus Galacturonatibacter</taxon>
    </lineage>
</organism>
<proteinExistence type="predicted"/>
<dbReference type="GO" id="GO:0035312">
    <property type="term" value="F:5'-3' DNA exonuclease activity"/>
    <property type="evidence" value="ECO:0007669"/>
    <property type="project" value="TreeGrafter"/>
</dbReference>